<evidence type="ECO:0000256" key="8">
    <source>
        <dbReference type="HAMAP-Rule" id="MF_01937"/>
    </source>
</evidence>
<evidence type="ECO:0000256" key="6">
    <source>
        <dbReference type="ARBA" id="ARBA00022989"/>
    </source>
</evidence>
<dbReference type="OrthoDB" id="9767568at2"/>
<feature type="transmembrane region" description="Helical" evidence="8">
    <location>
        <begin position="144"/>
        <end position="162"/>
    </location>
</feature>
<feature type="transmembrane region" description="Helical" evidence="8">
    <location>
        <begin position="168"/>
        <end position="190"/>
    </location>
</feature>
<evidence type="ECO:0000256" key="5">
    <source>
        <dbReference type="ARBA" id="ARBA00022692"/>
    </source>
</evidence>
<feature type="transmembrane region" description="Helical" evidence="8">
    <location>
        <begin position="37"/>
        <end position="57"/>
    </location>
</feature>
<comment type="pathway">
    <text evidence="8">Quinol/quinone metabolism; menaquinone biosynthesis; menaquinol from 1,4-dihydroxy-2-naphthoate: step 1/2.</text>
</comment>
<dbReference type="EC" id="2.5.1.74" evidence="8 9"/>
<dbReference type="GO" id="GO:0005886">
    <property type="term" value="C:plasma membrane"/>
    <property type="evidence" value="ECO:0007669"/>
    <property type="project" value="UniProtKB-SubCell"/>
</dbReference>
<dbReference type="PIRSF" id="PIRSF005355">
    <property type="entry name" value="UBIAD1"/>
    <property type="match status" value="1"/>
</dbReference>
<dbReference type="InterPro" id="IPR000537">
    <property type="entry name" value="UbiA_prenyltransferase"/>
</dbReference>
<organism evidence="10 11">
    <name type="scientific">Actinomadura rubrisoli</name>
    <dbReference type="NCBI Taxonomy" id="2530368"/>
    <lineage>
        <taxon>Bacteria</taxon>
        <taxon>Bacillati</taxon>
        <taxon>Actinomycetota</taxon>
        <taxon>Actinomycetes</taxon>
        <taxon>Streptosporangiales</taxon>
        <taxon>Thermomonosporaceae</taxon>
        <taxon>Actinomadura</taxon>
    </lineage>
</organism>
<reference evidence="10 11" key="1">
    <citation type="submission" date="2019-03" db="EMBL/GenBank/DDBJ databases">
        <title>Draft genome sequences of novel Actinobacteria.</title>
        <authorList>
            <person name="Sahin N."/>
            <person name="Ay H."/>
            <person name="Saygin H."/>
        </authorList>
    </citation>
    <scope>NUCLEOTIDE SEQUENCE [LARGE SCALE GENOMIC DNA]</scope>
    <source>
        <strain evidence="10 11">H3C3</strain>
    </source>
</reference>
<evidence type="ECO:0000256" key="7">
    <source>
        <dbReference type="ARBA" id="ARBA00023136"/>
    </source>
</evidence>
<accession>A0A4R5BXP5</accession>
<dbReference type="InterPro" id="IPR004657">
    <property type="entry name" value="MenA"/>
</dbReference>
<sequence length="288" mass="29940">MATLSQWVAGSRPRTLPTSLVPVVVGTGVAIGEGHAVWWRALLAAFVALVLQIGVNYSNDYSDGVRGTDEERVGPLRLVGSKVAPPKQVLGAALGSFLAAAVAGLALAAATTWWLLLVGAFAILAAWFYTGGKTPYGYRALGEVSVFVFFGLVAVVGTTYVQVEGLPWEAWVAAVPIGLLACGLLVANNLRDIPTDRVSGKRTLAVLLGDRWTRIMYAACVALPFMAVLVLAAPHPWALIALLAAPLSVPPTQKVLNGAAGPALIPVLGETGRLQIAYGALLAVGLSI</sequence>
<dbReference type="HAMAP" id="MF_01937">
    <property type="entry name" value="MenA_1"/>
    <property type="match status" value="1"/>
</dbReference>
<dbReference type="Proteomes" id="UP000294513">
    <property type="component" value="Unassembled WGS sequence"/>
</dbReference>
<comment type="function">
    <text evidence="8">Conversion of 1,4-dihydroxy-2-naphthoate (DHNA) to demethylmenaquinone (DMK).</text>
</comment>
<dbReference type="PANTHER" id="PTHR13929:SF0">
    <property type="entry name" value="UBIA PRENYLTRANSFERASE DOMAIN-CONTAINING PROTEIN 1"/>
    <property type="match status" value="1"/>
</dbReference>
<protein>
    <recommendedName>
        <fullName evidence="8 9">1,4-dihydroxy-2-naphthoate octaprenyltransferase</fullName>
        <shortName evidence="8">DHNA-octaprenyltransferase</shortName>
        <ecNumber evidence="8 9">2.5.1.74</ecNumber>
    </recommendedName>
</protein>
<comment type="subcellular location">
    <subcellularLocation>
        <location evidence="8">Cell membrane</location>
        <topology evidence="8">Multi-pass membrane protein</topology>
    </subcellularLocation>
    <subcellularLocation>
        <location evidence="1">Membrane</location>
        <topology evidence="1">Multi-pass membrane protein</topology>
    </subcellularLocation>
</comment>
<keyword evidence="6 8" id="KW-1133">Transmembrane helix</keyword>
<comment type="catalytic activity">
    <reaction evidence="8">
        <text>an all-trans-polyprenyl diphosphate + 1,4-dihydroxy-2-naphthoate + H(+) = a 2-demethylmenaquinol + CO2 + diphosphate</text>
        <dbReference type="Rhea" id="RHEA:26478"/>
        <dbReference type="Rhea" id="RHEA-COMP:9563"/>
        <dbReference type="Rhea" id="RHEA-COMP:9564"/>
        <dbReference type="ChEBI" id="CHEBI:11173"/>
        <dbReference type="ChEBI" id="CHEBI:15378"/>
        <dbReference type="ChEBI" id="CHEBI:16526"/>
        <dbReference type="ChEBI" id="CHEBI:33019"/>
        <dbReference type="ChEBI" id="CHEBI:55437"/>
        <dbReference type="ChEBI" id="CHEBI:58914"/>
        <dbReference type="EC" id="2.5.1.74"/>
    </reaction>
</comment>
<comment type="similarity">
    <text evidence="8">Belongs to the MenA family. Type 1 subfamily.</text>
</comment>
<dbReference type="Gene3D" id="1.10.357.140">
    <property type="entry name" value="UbiA prenyltransferase"/>
    <property type="match status" value="1"/>
</dbReference>
<dbReference type="CDD" id="cd13962">
    <property type="entry name" value="PT_UbiA_UBIAD1"/>
    <property type="match status" value="1"/>
</dbReference>
<feature type="transmembrane region" description="Helical" evidence="8">
    <location>
        <begin position="113"/>
        <end position="132"/>
    </location>
</feature>
<gene>
    <name evidence="8" type="primary">menA</name>
    <name evidence="10" type="ORF">E1298_12420</name>
</gene>
<keyword evidence="7 8" id="KW-0472">Membrane</keyword>
<evidence type="ECO:0000313" key="10">
    <source>
        <dbReference type="EMBL" id="TDD91035.1"/>
    </source>
</evidence>
<dbReference type="GO" id="GO:0042371">
    <property type="term" value="P:vitamin K biosynthetic process"/>
    <property type="evidence" value="ECO:0007669"/>
    <property type="project" value="TreeGrafter"/>
</dbReference>
<evidence type="ECO:0000256" key="3">
    <source>
        <dbReference type="ARBA" id="ARBA00022475"/>
    </source>
</evidence>
<dbReference type="Pfam" id="PF01040">
    <property type="entry name" value="UbiA"/>
    <property type="match status" value="1"/>
</dbReference>
<feature type="transmembrane region" description="Helical" evidence="8">
    <location>
        <begin position="211"/>
        <end position="233"/>
    </location>
</feature>
<keyword evidence="3 8" id="KW-1003">Cell membrane</keyword>
<dbReference type="NCBIfam" id="NF004751">
    <property type="entry name" value="PRK06080.1-3"/>
    <property type="match status" value="1"/>
</dbReference>
<evidence type="ECO:0000313" key="11">
    <source>
        <dbReference type="Proteomes" id="UP000294513"/>
    </source>
</evidence>
<feature type="transmembrane region" description="Helical" evidence="8">
    <location>
        <begin position="89"/>
        <end position="107"/>
    </location>
</feature>
<dbReference type="PANTHER" id="PTHR13929">
    <property type="entry name" value="1,4-DIHYDROXY-2-NAPHTHOATE OCTAPRENYLTRANSFERASE"/>
    <property type="match status" value="1"/>
</dbReference>
<evidence type="ECO:0000256" key="1">
    <source>
        <dbReference type="ARBA" id="ARBA00004141"/>
    </source>
</evidence>
<dbReference type="NCBIfam" id="TIGR00751">
    <property type="entry name" value="menA"/>
    <property type="match status" value="1"/>
</dbReference>
<dbReference type="InterPro" id="IPR044878">
    <property type="entry name" value="UbiA_sf"/>
</dbReference>
<dbReference type="InterPro" id="IPR026046">
    <property type="entry name" value="UBIAD1"/>
</dbReference>
<keyword evidence="4 8" id="KW-0808">Transferase</keyword>
<dbReference type="AlphaFoldDB" id="A0A4R5BXP5"/>
<proteinExistence type="inferred from homology"/>
<keyword evidence="5 8" id="KW-0812">Transmembrane</keyword>
<evidence type="ECO:0000256" key="2">
    <source>
        <dbReference type="ARBA" id="ARBA00022428"/>
    </source>
</evidence>
<dbReference type="EMBL" id="SMKU01000047">
    <property type="protein sequence ID" value="TDD91035.1"/>
    <property type="molecule type" value="Genomic_DNA"/>
</dbReference>
<keyword evidence="2 8" id="KW-0474">Menaquinone biosynthesis</keyword>
<dbReference type="GO" id="GO:0009234">
    <property type="term" value="P:menaquinone biosynthetic process"/>
    <property type="evidence" value="ECO:0007669"/>
    <property type="project" value="UniProtKB-UniRule"/>
</dbReference>
<dbReference type="UniPathway" id="UPA00079">
    <property type="reaction ID" value="UER00168"/>
</dbReference>
<dbReference type="RefSeq" id="WP_131892554.1">
    <property type="nucleotide sequence ID" value="NZ_SMKU01000047.1"/>
</dbReference>
<comment type="caution">
    <text evidence="10">The sequence shown here is derived from an EMBL/GenBank/DDBJ whole genome shotgun (WGS) entry which is preliminary data.</text>
</comment>
<evidence type="ECO:0000256" key="4">
    <source>
        <dbReference type="ARBA" id="ARBA00022679"/>
    </source>
</evidence>
<name>A0A4R5BXP5_9ACTN</name>
<keyword evidence="11" id="KW-1185">Reference proteome</keyword>
<evidence type="ECO:0000256" key="9">
    <source>
        <dbReference type="NCBIfam" id="TIGR00751"/>
    </source>
</evidence>
<dbReference type="GO" id="GO:0046428">
    <property type="term" value="F:1,4-dihydroxy-2-naphthoate polyprenyltransferase activity"/>
    <property type="evidence" value="ECO:0007669"/>
    <property type="project" value="UniProtKB-UniRule"/>
</dbReference>